<reference evidence="3" key="1">
    <citation type="journal article" date="2019" name="Int. J. Syst. Evol. Microbiol.">
        <title>The Global Catalogue of Microorganisms (GCM) 10K type strain sequencing project: providing services to taxonomists for standard genome sequencing and annotation.</title>
        <authorList>
            <consortium name="The Broad Institute Genomics Platform"/>
            <consortium name="The Broad Institute Genome Sequencing Center for Infectious Disease"/>
            <person name="Wu L."/>
            <person name="Ma J."/>
        </authorList>
    </citation>
    <scope>NUCLEOTIDE SEQUENCE [LARGE SCALE GENOMIC DNA]</scope>
    <source>
        <strain evidence="3">JCM 13004</strain>
    </source>
</reference>
<evidence type="ECO:0000313" key="2">
    <source>
        <dbReference type="EMBL" id="GAA1270657.1"/>
    </source>
</evidence>
<feature type="compositionally biased region" description="Basic and acidic residues" evidence="1">
    <location>
        <begin position="18"/>
        <end position="40"/>
    </location>
</feature>
<protein>
    <recommendedName>
        <fullName evidence="4">RNase H-like nuclease</fullName>
    </recommendedName>
</protein>
<feature type="region of interest" description="Disordered" evidence="1">
    <location>
        <begin position="13"/>
        <end position="55"/>
    </location>
</feature>
<keyword evidence="3" id="KW-1185">Reference proteome</keyword>
<organism evidence="2 3">
    <name type="scientific">Kitasatospora nipponensis</name>
    <dbReference type="NCBI Taxonomy" id="258049"/>
    <lineage>
        <taxon>Bacteria</taxon>
        <taxon>Bacillati</taxon>
        <taxon>Actinomycetota</taxon>
        <taxon>Actinomycetes</taxon>
        <taxon>Kitasatosporales</taxon>
        <taxon>Streptomycetaceae</taxon>
        <taxon>Kitasatospora</taxon>
    </lineage>
</organism>
<dbReference type="Proteomes" id="UP001500037">
    <property type="component" value="Unassembled WGS sequence"/>
</dbReference>
<gene>
    <name evidence="2" type="ORF">GCM10009665_68730</name>
</gene>
<comment type="caution">
    <text evidence="2">The sequence shown here is derived from an EMBL/GenBank/DDBJ whole genome shotgun (WGS) entry which is preliminary data.</text>
</comment>
<evidence type="ECO:0008006" key="4">
    <source>
        <dbReference type="Google" id="ProtNLM"/>
    </source>
</evidence>
<dbReference type="RefSeq" id="WP_344446102.1">
    <property type="nucleotide sequence ID" value="NZ_BAAALF010000211.1"/>
</dbReference>
<proteinExistence type="predicted"/>
<sequence length="233" mass="25603">MTTQLLERPVILIAPGAEPHDQNPADPGQLDRRTAAREPDVPAAHQTAMPYRIGAPDTTGRYPVIIGQDQVIGRAHRWSRDWWIETTAGETNLGRPDKGVPGVEMAAAHLAQKYAAGEITAIPLDQIRAEVLQPLTGPVPLLHPRMPVNDRNTESAETAFAGLAKLRWRAILTGFPGSDNHWMLACELCGWIGPKFWSHLRGRNGGLPSLHRHEGGCVGPDRVRELIPAYQQQ</sequence>
<evidence type="ECO:0000256" key="1">
    <source>
        <dbReference type="SAM" id="MobiDB-lite"/>
    </source>
</evidence>
<dbReference type="EMBL" id="BAAALF010000211">
    <property type="protein sequence ID" value="GAA1270657.1"/>
    <property type="molecule type" value="Genomic_DNA"/>
</dbReference>
<name>A0ABP4HQA9_9ACTN</name>
<accession>A0ABP4HQA9</accession>
<evidence type="ECO:0000313" key="3">
    <source>
        <dbReference type="Proteomes" id="UP001500037"/>
    </source>
</evidence>